<dbReference type="SUPFAM" id="SSF53795">
    <property type="entry name" value="PEP carboxykinase-like"/>
    <property type="match status" value="1"/>
</dbReference>
<reference evidence="3" key="1">
    <citation type="submission" date="2018-09" db="EMBL/GenBank/DDBJ databases">
        <authorList>
            <person name="Zhu H."/>
        </authorList>
    </citation>
    <scope>NUCLEOTIDE SEQUENCE [LARGE SCALE GENOMIC DNA]</scope>
    <source>
        <strain evidence="3">K1W22B-1</strain>
    </source>
</reference>
<dbReference type="Proteomes" id="UP000276542">
    <property type="component" value="Unassembled WGS sequence"/>
</dbReference>
<sequence>MAAIDASAGEFWMLHAACLVAPSGAAVALVGPSGTGKTTAARVLARSLGYATDETTAVSRSGRIEPYPKPLSLIVPTSPWKQQVSPAALGLLPAPAAVRLGAIVLLRRPADSAAYAEPVARPMRTLEALVRLAEQSSYLARMASPLSFMADVVDGVGGAVEVSYAEASSLAPLVAGMLEGR</sequence>
<organism evidence="2 3">
    <name type="scientific">Nocardioides cavernaquae</name>
    <dbReference type="NCBI Taxonomy" id="2321396"/>
    <lineage>
        <taxon>Bacteria</taxon>
        <taxon>Bacillati</taxon>
        <taxon>Actinomycetota</taxon>
        <taxon>Actinomycetes</taxon>
        <taxon>Propionibacteriales</taxon>
        <taxon>Nocardioidaceae</taxon>
        <taxon>Nocardioides</taxon>
    </lineage>
</organism>
<protein>
    <submittedName>
        <fullName evidence="2">AAA family ATPase</fullName>
    </submittedName>
</protein>
<dbReference type="GO" id="GO:0016887">
    <property type="term" value="F:ATP hydrolysis activity"/>
    <property type="evidence" value="ECO:0007669"/>
    <property type="project" value="InterPro"/>
</dbReference>
<evidence type="ECO:0000313" key="2">
    <source>
        <dbReference type="EMBL" id="RJS45386.1"/>
    </source>
</evidence>
<evidence type="ECO:0000259" key="1">
    <source>
        <dbReference type="Pfam" id="PF00004"/>
    </source>
</evidence>
<comment type="caution">
    <text evidence="2">The sequence shown here is derived from an EMBL/GenBank/DDBJ whole genome shotgun (WGS) entry which is preliminary data.</text>
</comment>
<name>A0A3A5H3Q4_9ACTN</name>
<keyword evidence="3" id="KW-1185">Reference proteome</keyword>
<dbReference type="AlphaFoldDB" id="A0A3A5H3Q4"/>
<evidence type="ECO:0000313" key="3">
    <source>
        <dbReference type="Proteomes" id="UP000276542"/>
    </source>
</evidence>
<dbReference type="InterPro" id="IPR027417">
    <property type="entry name" value="P-loop_NTPase"/>
</dbReference>
<dbReference type="Gene3D" id="3.40.50.300">
    <property type="entry name" value="P-loop containing nucleotide triphosphate hydrolases"/>
    <property type="match status" value="1"/>
</dbReference>
<dbReference type="Pfam" id="PF00004">
    <property type="entry name" value="AAA"/>
    <property type="match status" value="1"/>
</dbReference>
<proteinExistence type="predicted"/>
<dbReference type="InterPro" id="IPR003959">
    <property type="entry name" value="ATPase_AAA_core"/>
</dbReference>
<dbReference type="EMBL" id="QYRP01000002">
    <property type="protein sequence ID" value="RJS45386.1"/>
    <property type="molecule type" value="Genomic_DNA"/>
</dbReference>
<gene>
    <name evidence="2" type="ORF">D4739_03570</name>
</gene>
<accession>A0A3A5H3Q4</accession>
<dbReference type="GO" id="GO:0005524">
    <property type="term" value="F:ATP binding"/>
    <property type="evidence" value="ECO:0007669"/>
    <property type="project" value="InterPro"/>
</dbReference>
<feature type="domain" description="ATPase AAA-type core" evidence="1">
    <location>
        <begin position="28"/>
        <end position="51"/>
    </location>
</feature>